<protein>
    <recommendedName>
        <fullName evidence="4">Nucleotide exchange factor Fes1 domain-containing protein</fullName>
    </recommendedName>
</protein>
<dbReference type="AlphaFoldDB" id="A0A6U2ARI9"/>
<evidence type="ECO:0000313" key="3">
    <source>
        <dbReference type="EMBL" id="CAD8296833.1"/>
    </source>
</evidence>
<dbReference type="EMBL" id="HBED01006349">
    <property type="protein sequence ID" value="CAD8296831.1"/>
    <property type="molecule type" value="Transcribed_RNA"/>
</dbReference>
<dbReference type="InterPro" id="IPR050693">
    <property type="entry name" value="Hsp70_NEF-Inhibitors"/>
</dbReference>
<reference evidence="3" key="1">
    <citation type="submission" date="2021-01" db="EMBL/GenBank/DDBJ databases">
        <authorList>
            <person name="Corre E."/>
            <person name="Pelletier E."/>
            <person name="Niang G."/>
            <person name="Scheremetjew M."/>
            <person name="Finn R."/>
            <person name="Kale V."/>
            <person name="Holt S."/>
            <person name="Cochrane G."/>
            <person name="Meng A."/>
            <person name="Brown T."/>
            <person name="Cohen L."/>
        </authorList>
    </citation>
    <scope>NUCLEOTIDE SEQUENCE</scope>
    <source>
        <strain evidence="3">CCMP147</strain>
    </source>
</reference>
<gene>
    <name evidence="2" type="ORF">TDUB1175_LOCUS3162</name>
    <name evidence="3" type="ORF">TDUB1175_LOCUS3163</name>
</gene>
<evidence type="ECO:0000313" key="2">
    <source>
        <dbReference type="EMBL" id="CAD8296831.1"/>
    </source>
</evidence>
<evidence type="ECO:0008006" key="4">
    <source>
        <dbReference type="Google" id="ProtNLM"/>
    </source>
</evidence>
<dbReference type="InterPro" id="IPR011989">
    <property type="entry name" value="ARM-like"/>
</dbReference>
<proteinExistence type="predicted"/>
<keyword evidence="1" id="KW-0732">Signal</keyword>
<name>A0A6U2ARI9_9STRA</name>
<feature type="signal peptide" evidence="1">
    <location>
        <begin position="1"/>
        <end position="23"/>
    </location>
</feature>
<dbReference type="EMBL" id="HBED01006350">
    <property type="protein sequence ID" value="CAD8296833.1"/>
    <property type="molecule type" value="Transcribed_RNA"/>
</dbReference>
<organism evidence="3">
    <name type="scientific">Pseudictyota dubia</name>
    <dbReference type="NCBI Taxonomy" id="2749911"/>
    <lineage>
        <taxon>Eukaryota</taxon>
        <taxon>Sar</taxon>
        <taxon>Stramenopiles</taxon>
        <taxon>Ochrophyta</taxon>
        <taxon>Bacillariophyta</taxon>
        <taxon>Mediophyceae</taxon>
        <taxon>Biddulphiophycidae</taxon>
        <taxon>Eupodiscales</taxon>
        <taxon>Odontellaceae</taxon>
        <taxon>Pseudictyota</taxon>
    </lineage>
</organism>
<dbReference type="PANTHER" id="PTHR19316">
    <property type="entry name" value="PROTEIN FOLDING REGULATOR"/>
    <property type="match status" value="1"/>
</dbReference>
<dbReference type="SUPFAM" id="SSF48371">
    <property type="entry name" value="ARM repeat"/>
    <property type="match status" value="1"/>
</dbReference>
<dbReference type="GO" id="GO:0000774">
    <property type="term" value="F:adenyl-nucleotide exchange factor activity"/>
    <property type="evidence" value="ECO:0007669"/>
    <property type="project" value="TreeGrafter"/>
</dbReference>
<dbReference type="Gene3D" id="1.25.10.10">
    <property type="entry name" value="Leucine-rich Repeat Variant"/>
    <property type="match status" value="1"/>
</dbReference>
<dbReference type="GO" id="GO:0005783">
    <property type="term" value="C:endoplasmic reticulum"/>
    <property type="evidence" value="ECO:0007669"/>
    <property type="project" value="TreeGrafter"/>
</dbReference>
<accession>A0A6U2ARI9</accession>
<dbReference type="PANTHER" id="PTHR19316:SF18">
    <property type="entry name" value="HSP70-BINDING PROTEIN 1"/>
    <property type="match status" value="1"/>
</dbReference>
<dbReference type="InterPro" id="IPR016024">
    <property type="entry name" value="ARM-type_fold"/>
</dbReference>
<evidence type="ECO:0000256" key="1">
    <source>
        <dbReference type="SAM" id="SignalP"/>
    </source>
</evidence>
<sequence>MANQNTPWAWLGLLKWSLSYSDGTVPSEESPAPMSDEDKAFLEKVMKDGIVDEGERMKEILRHLTEYLDKVKISTEAGGSVATLEESKAEHPELEEDGAVELILELRDIVEQIDYARAFSAMGGSQFLMGCAAEREAVPRSIRSSCLGALATLCQNNPPVQSDMLNRGYIDFLADLYFKEFSPLQSGGDVDENDGIVQSRVVQALSCCIRGHAAAEKKFCASVNGRRVIESGLGVHTKGETLPEPPIPLKKRCLFFLRALVTSDTADSARVGLFEPSVRHAASHFLDAVEEPDAEIREMTLELLDVLMKQKKNISAVCEMKSELVGLGIRRIKELRGMEGEQREFASVELDQWESFIVELARAETGTLGQGNEGSAGAKDTPLLLEC</sequence>
<feature type="chain" id="PRO_5036393798" description="Nucleotide exchange factor Fes1 domain-containing protein" evidence="1">
    <location>
        <begin position="24"/>
        <end position="387"/>
    </location>
</feature>